<dbReference type="GO" id="GO:0006281">
    <property type="term" value="P:DNA repair"/>
    <property type="evidence" value="ECO:0007669"/>
    <property type="project" value="TreeGrafter"/>
</dbReference>
<evidence type="ECO:0000313" key="9">
    <source>
        <dbReference type="Proteomes" id="UP000292402"/>
    </source>
</evidence>
<feature type="compositionally biased region" description="Polar residues" evidence="6">
    <location>
        <begin position="274"/>
        <end position="288"/>
    </location>
</feature>
<reference evidence="9" key="1">
    <citation type="journal article" date="2019" name="bioRxiv">
        <title>Genomics, evolutionary history and diagnostics of the Alternaria alternata species group including apple and Asian pear pathotypes.</title>
        <authorList>
            <person name="Armitage A.D."/>
            <person name="Cockerton H.M."/>
            <person name="Sreenivasaprasad S."/>
            <person name="Woodhall J.W."/>
            <person name="Lane C.R."/>
            <person name="Harrison R.J."/>
            <person name="Clarkson J.P."/>
        </authorList>
    </citation>
    <scope>NUCLEOTIDE SEQUENCE [LARGE SCALE GENOMIC DNA]</scope>
    <source>
        <strain evidence="9">FERA 1082</strain>
    </source>
</reference>
<dbReference type="Pfam" id="PF00176">
    <property type="entry name" value="SNF2-rel_dom"/>
    <property type="match status" value="1"/>
</dbReference>
<keyword evidence="3" id="KW-0547">Nucleotide-binding</keyword>
<dbReference type="Proteomes" id="UP000292402">
    <property type="component" value="Unassembled WGS sequence"/>
</dbReference>
<dbReference type="PANTHER" id="PTHR45626:SF26">
    <property type="entry name" value="FAMILY HELICASE, PUTATIVE (AFU_ORTHOLOGUE AFUA_2G09120)-RELATED"/>
    <property type="match status" value="1"/>
</dbReference>
<gene>
    <name evidence="8" type="ORF">AA0114_g6327</name>
</gene>
<dbReference type="InterPro" id="IPR027417">
    <property type="entry name" value="P-loop_NTPase"/>
</dbReference>
<dbReference type="Gene3D" id="3.40.50.10810">
    <property type="entry name" value="Tandem AAA-ATPase domain"/>
    <property type="match status" value="2"/>
</dbReference>
<dbReference type="GO" id="GO:0016787">
    <property type="term" value="F:hydrolase activity"/>
    <property type="evidence" value="ECO:0007669"/>
    <property type="project" value="UniProtKB-KW"/>
</dbReference>
<dbReference type="GO" id="GO:0008094">
    <property type="term" value="F:ATP-dependent activity, acting on DNA"/>
    <property type="evidence" value="ECO:0007669"/>
    <property type="project" value="TreeGrafter"/>
</dbReference>
<keyword evidence="1" id="KW-0489">Methyltransferase</keyword>
<evidence type="ECO:0000256" key="1">
    <source>
        <dbReference type="ARBA" id="ARBA00022603"/>
    </source>
</evidence>
<organism evidence="8 9">
    <name type="scientific">Alternaria tenuissima</name>
    <dbReference type="NCBI Taxonomy" id="119927"/>
    <lineage>
        <taxon>Eukaryota</taxon>
        <taxon>Fungi</taxon>
        <taxon>Dikarya</taxon>
        <taxon>Ascomycota</taxon>
        <taxon>Pezizomycotina</taxon>
        <taxon>Dothideomycetes</taxon>
        <taxon>Pleosporomycetidae</taxon>
        <taxon>Pleosporales</taxon>
        <taxon>Pleosporineae</taxon>
        <taxon>Pleosporaceae</taxon>
        <taxon>Alternaria</taxon>
        <taxon>Alternaria sect. Alternaria</taxon>
        <taxon>Alternaria alternata complex</taxon>
    </lineage>
</organism>
<dbReference type="Gene3D" id="3.40.50.150">
    <property type="entry name" value="Vaccinia Virus protein VP39"/>
    <property type="match status" value="1"/>
</dbReference>
<dbReference type="Gene3D" id="3.40.50.300">
    <property type="entry name" value="P-loop containing nucleotide triphosphate hydrolases"/>
    <property type="match status" value="1"/>
</dbReference>
<dbReference type="SUPFAM" id="SSF52540">
    <property type="entry name" value="P-loop containing nucleoside triphosphate hydrolases"/>
    <property type="match status" value="2"/>
</dbReference>
<name>A0A4Q4MFX7_9PLEO</name>
<protein>
    <recommendedName>
        <fullName evidence="7">SNF2 N-terminal domain-containing protein</fullName>
    </recommendedName>
</protein>
<feature type="region of interest" description="Disordered" evidence="6">
    <location>
        <begin position="347"/>
        <end position="383"/>
    </location>
</feature>
<evidence type="ECO:0000313" key="8">
    <source>
        <dbReference type="EMBL" id="RYN49810.1"/>
    </source>
</evidence>
<evidence type="ECO:0000256" key="2">
    <source>
        <dbReference type="ARBA" id="ARBA00022679"/>
    </source>
</evidence>
<dbReference type="InterPro" id="IPR029063">
    <property type="entry name" value="SAM-dependent_MTases_sf"/>
</dbReference>
<feature type="region of interest" description="Disordered" evidence="6">
    <location>
        <begin position="420"/>
        <end position="445"/>
    </location>
</feature>
<evidence type="ECO:0000256" key="6">
    <source>
        <dbReference type="SAM" id="MobiDB-lite"/>
    </source>
</evidence>
<feature type="region of interest" description="Disordered" evidence="6">
    <location>
        <begin position="175"/>
        <end position="304"/>
    </location>
</feature>
<evidence type="ECO:0000256" key="3">
    <source>
        <dbReference type="ARBA" id="ARBA00022741"/>
    </source>
</evidence>
<comment type="caution">
    <text evidence="8">The sequence shown here is derived from an EMBL/GenBank/DDBJ whole genome shotgun (WGS) entry which is preliminary data.</text>
</comment>
<dbReference type="InterPro" id="IPR038718">
    <property type="entry name" value="SNF2-like_sf"/>
</dbReference>
<dbReference type="GO" id="GO:0005524">
    <property type="term" value="F:ATP binding"/>
    <property type="evidence" value="ECO:0007669"/>
    <property type="project" value="UniProtKB-KW"/>
</dbReference>
<evidence type="ECO:0000259" key="7">
    <source>
        <dbReference type="Pfam" id="PF00176"/>
    </source>
</evidence>
<feature type="region of interest" description="Disordered" evidence="6">
    <location>
        <begin position="44"/>
        <end position="80"/>
    </location>
</feature>
<sequence>MPHETRCTPLSPAHNAPEWDVDTTEIATHRTNTRTRQIKCTALTKTQTRGSQIRSTRRARPVNDSSVPAPNNPTSPPEINDLPDLVIPQDCCYFCLTRGGNAAYECRKEEGEDLCTRCIRDRKKSCRLPTPQESAAVAARCPRCTIRGFKACNGGNPCDTCTRNRTEHLCRKLPEKNKRRLNNPRGRSVITPQSEDVTPERPTRGRKTRHTNYDDAQPTTENVYKKPKRSTIRSDTARLKRRKLFPDSKPNEHTQVASPRSSPAGPSLRKSTRTSEQLIDTNDQTQNADDGLPSPITSNDLRLGDDLELDTASGEDLLMEEADINQSKGSDASSLHLSGRSIRARPRVSYVEQYPDDPSDLTAGDESESDVYVSPATDEESEADIELISTEDENEDEASAISDSGSLDIMLDEESIAVEDDNPKPKLRRQHKTGESNRAGKGIDLSLPPLSSIQECMSDMTTKAVQLGLCEALESLGERPIRVATMCSGTESPLLALDEISKALVSIGHTPMQIQQEFSAEIEVFKQGYIERNFAPKRLFRDVRDFIRESATTAVTAYGAEVDIPTDVDILIAGFVCKDLSRLNTRGKTLDDGGVSGDTFQGMYAYTDRLRPSIVLLGNVKNEKKTWDDVVRRFDKIGYEAQWIYCDTKNYYLPQTRERMYMVAIERTHFGKGVKSATSQWKDLMRNLERQCSSPYEAFLPDSLKGSSGYSLLKIEPDWALCKLRNDHIRSEKRLGILSPISRRSDNGTVLPPDFADRKFYISQSSRVHDAIDIAHLEAAAKGYDSLYKMALWDVSQNVDRFKADLGIAPCITPGGQDFASNRQHALNGSQLLMLQGMPLDRLLFANETQKDLQNLAGNAMSTTVIGASLISALIVGCKAFRPYQAKSGGKTLSASPGSNMITEPSMLKRTFVQPSTYEDLNLVKLQQEAKSSARMCNCEGKQAISKSAIQICSACGHSACSSCAGNPKHVYRTIVPASHRTTPPDKFIRRWRQLMPSRLKFDVFPDISHLASKIGAKDPTLDGYLATVSEAQLGSQYFCISEFSRDYNQWKITYSSHQATVELVVGDHIQWSLFVKCPTHLPGNSTLRKFLSNPIAQASVADTLLNVEWRVRIPSTKDLVVDMSGSSEKISSYRSRLGLSDYKEETVPKRIKVKSDSLTAIVGDYEHLPHCGTAFTSLYKRSMAVNDMYMFLDPDPIGRPEHNSFVFSRDHTRKHYGESRSSLARVHPSWRPWHMEDGRIHAITTTSLDVWAPVAMTLVPAAVSLHADFLEEGRLVDSVVPDCSQTLTCLDVFLHDELSVQTFADYSWALESAKTLPQCLSWQAVHSDWQGKCSCAPIYPEILWSVENGVGTAHEDRRAAATFEHAIKQRPAIVQLEASSDASGTRIRVGVDIMSLVHRAQGRLPEVDSATTSWRLITDHADLPSQPFPKFRLQSNSNDIRDALFKLPGYLRGAQKKSVAWMAEQEIGRPITICETEESVFPGLGWRAEAQVKTEKIVRGGVLADQPSFGKIVASIGLIQSEFHQVTPEELIKCNQPLAAEQPQRLDSAATLVVCPPHVTHEWSTELQEFLGSEEFDDYNVLIIENYSQLKSLTIEDFLQSRIIIVSWTLFSEEGYISELAKFTALPEPLKTSRRAFSCWLDKAVSEIPSQLAVYQRHDYKHFKRLTEQLLDERLLKPEFQATLPVKILHGAAYESFSTQLPSRPSKRVKMKAKSEADSSSNLAPLLHLFQFNRIIVDEYHYLNDNNKIGSNFVATSIKKIAAHKRWCLSGTPALANFSDVNQLASFLGVKLGRYFCGDGTVTTSAEKTSRLDQTDVESFLSQTEVMSRQWHEGRHQRAQEFLDNFVRQNEAELRHIQCSEKLLLVDLDVAHHALYLELSQYLISQKMQIKKLNKKSGSDRSSRLNDSLEGSASAEEALLRCALLFETEEGRSALEVLIEKRSRQLRSTEKELLRLLSEFEGSMKQISNTESGIKELYGHYKKDVTQYNWLGDDESSQRVRAMLKTAQKTPRRDTTAIGETSKVQRERMIKQQLSQLRDISLELAHRTRSKRFVVSIRDHLQLATLDKIQPLRCSSSSCKGTVDLQLPFSIPHCGHTACKECLELRTDDETCVHLGCNSHASEGNLIRMADLGSNESEDTGQGYGNKLEAVVQIVRRMPASDQGIIFAPNEEIVSILETVFDRYDISYHSPGRGRHTASAKLMEEFKTNKDPKTRKKLIILNLGVLSISIKTLLLLTIRSNLTIANHVVFVSPFLAKTQYDYDSAMAQAIARSRRYGQKKKVHIYHVVALRTIDVDILEHRLRRSDALTATDSTAKSLESLSTKKEKTRLARNNKGEIMLIPHTWLADKAKREILGIEESPDRLTSLINFSETFEQEDDES</sequence>
<keyword evidence="2" id="KW-0808">Transferase</keyword>
<feature type="compositionally biased region" description="Acidic residues" evidence="6">
    <location>
        <begin position="354"/>
        <end position="369"/>
    </location>
</feature>
<dbReference type="EMBL" id="PDXA01000019">
    <property type="protein sequence ID" value="RYN49810.1"/>
    <property type="molecule type" value="Genomic_DNA"/>
</dbReference>
<feature type="compositionally biased region" description="Polar residues" evidence="6">
    <location>
        <begin position="44"/>
        <end position="54"/>
    </location>
</feature>
<dbReference type="InterPro" id="IPR001525">
    <property type="entry name" value="C5_MeTfrase"/>
</dbReference>
<proteinExistence type="predicted"/>
<dbReference type="InterPro" id="IPR050628">
    <property type="entry name" value="SNF2_RAD54_helicase_TF"/>
</dbReference>
<keyword evidence="4" id="KW-0378">Hydrolase</keyword>
<dbReference type="InterPro" id="IPR000330">
    <property type="entry name" value="SNF2_N"/>
</dbReference>
<feature type="domain" description="SNF2 N-terminal" evidence="7">
    <location>
        <begin position="1456"/>
        <end position="1888"/>
    </location>
</feature>
<keyword evidence="5" id="KW-0067">ATP-binding</keyword>
<dbReference type="GO" id="GO:0008168">
    <property type="term" value="F:methyltransferase activity"/>
    <property type="evidence" value="ECO:0007669"/>
    <property type="project" value="UniProtKB-KW"/>
</dbReference>
<dbReference type="GO" id="GO:0032259">
    <property type="term" value="P:methylation"/>
    <property type="evidence" value="ECO:0007669"/>
    <property type="project" value="UniProtKB-KW"/>
</dbReference>
<evidence type="ECO:0000256" key="5">
    <source>
        <dbReference type="ARBA" id="ARBA00022840"/>
    </source>
</evidence>
<accession>A0A4Q4MFX7</accession>
<evidence type="ECO:0000256" key="4">
    <source>
        <dbReference type="ARBA" id="ARBA00022801"/>
    </source>
</evidence>
<dbReference type="Pfam" id="PF00145">
    <property type="entry name" value="DNA_methylase"/>
    <property type="match status" value="1"/>
</dbReference>
<dbReference type="SUPFAM" id="SSF53335">
    <property type="entry name" value="S-adenosyl-L-methionine-dependent methyltransferases"/>
    <property type="match status" value="1"/>
</dbReference>
<dbReference type="GO" id="GO:0005634">
    <property type="term" value="C:nucleus"/>
    <property type="evidence" value="ECO:0007669"/>
    <property type="project" value="TreeGrafter"/>
</dbReference>
<dbReference type="PANTHER" id="PTHR45626">
    <property type="entry name" value="TRANSCRIPTION TERMINATION FACTOR 2-RELATED"/>
    <property type="match status" value="1"/>
</dbReference>